<feature type="compositionally biased region" description="Gly residues" evidence="11">
    <location>
        <begin position="1"/>
        <end position="10"/>
    </location>
</feature>
<dbReference type="GO" id="GO:1990904">
    <property type="term" value="C:ribonucleoprotein complex"/>
    <property type="evidence" value="ECO:0007669"/>
    <property type="project" value="UniProtKB-KW"/>
</dbReference>
<organism evidence="15 16">
    <name type="scientific">Musa troglodytarum</name>
    <name type="common">fe'i banana</name>
    <dbReference type="NCBI Taxonomy" id="320322"/>
    <lineage>
        <taxon>Eukaryota</taxon>
        <taxon>Viridiplantae</taxon>
        <taxon>Streptophyta</taxon>
        <taxon>Embryophyta</taxon>
        <taxon>Tracheophyta</taxon>
        <taxon>Spermatophyta</taxon>
        <taxon>Magnoliopsida</taxon>
        <taxon>Liliopsida</taxon>
        <taxon>Zingiberales</taxon>
        <taxon>Musaceae</taxon>
        <taxon>Musa</taxon>
    </lineage>
</organism>
<keyword evidence="9" id="KW-0539">Nucleus</keyword>
<evidence type="ECO:0000256" key="4">
    <source>
        <dbReference type="ARBA" id="ARBA00011113"/>
    </source>
</evidence>
<dbReference type="GO" id="GO:0005634">
    <property type="term" value="C:nucleus"/>
    <property type="evidence" value="ECO:0007669"/>
    <property type="project" value="UniProtKB-SubCell"/>
</dbReference>
<dbReference type="PANTHER" id="PTHR15272">
    <property type="entry name" value="CHROMATIN ASSEMBLY FACTOR 1 SUBUNIT A CAF-1 SUBUNIT A"/>
    <property type="match status" value="1"/>
</dbReference>
<dbReference type="InterPro" id="IPR025607">
    <property type="entry name" value="Ribosomal_uL18_C_euk"/>
</dbReference>
<name>A0A9E7HY88_9LILI</name>
<dbReference type="InterPro" id="IPR057268">
    <property type="entry name" value="Ribosomal_L18"/>
</dbReference>
<feature type="domain" description="Large ribosomal subunit protein uL18 C-terminal eukaryotes" evidence="13">
    <location>
        <begin position="1250"/>
        <end position="1302"/>
    </location>
</feature>
<proteinExistence type="inferred from homology"/>
<keyword evidence="6" id="KW-0227">DNA damage</keyword>
<evidence type="ECO:0000256" key="6">
    <source>
        <dbReference type="ARBA" id="ARBA00022763"/>
    </source>
</evidence>
<evidence type="ECO:0000259" key="13">
    <source>
        <dbReference type="Pfam" id="PF14204"/>
    </source>
</evidence>
<comment type="subcellular location">
    <subcellularLocation>
        <location evidence="2">Cytoplasm</location>
    </subcellularLocation>
    <subcellularLocation>
        <location evidence="1">Nucleus</location>
    </subcellularLocation>
</comment>
<evidence type="ECO:0000256" key="3">
    <source>
        <dbReference type="ARBA" id="ARBA00007116"/>
    </source>
</evidence>
<dbReference type="GO" id="GO:0006281">
    <property type="term" value="P:DNA repair"/>
    <property type="evidence" value="ECO:0007669"/>
    <property type="project" value="UniProtKB-KW"/>
</dbReference>
<dbReference type="GO" id="GO:0005840">
    <property type="term" value="C:ribosome"/>
    <property type="evidence" value="ECO:0007669"/>
    <property type="project" value="UniProtKB-KW"/>
</dbReference>
<keyword evidence="10" id="KW-0687">Ribonucleoprotein</keyword>
<feature type="domain" description="Chromatin assembly factor 1 subunit A dimerization" evidence="12">
    <location>
        <begin position="577"/>
        <end position="648"/>
    </location>
</feature>
<dbReference type="InterPro" id="IPR022043">
    <property type="entry name" value="CAF1A_DD"/>
</dbReference>
<feature type="compositionally biased region" description="Basic and acidic residues" evidence="11">
    <location>
        <begin position="63"/>
        <end position="75"/>
    </location>
</feature>
<dbReference type="PANTHER" id="PTHR15272:SF0">
    <property type="entry name" value="CHROMATIN ASSEMBLY FACTOR 1 SUBUNIT A"/>
    <property type="match status" value="1"/>
</dbReference>
<dbReference type="Pfam" id="PF12253">
    <property type="entry name" value="CAF1A_dimeriz"/>
    <property type="match status" value="1"/>
</dbReference>
<sequence>MTTGCAGGVIPGADRTDECNPPKVDEDAMILDNFPVKEEESVVVNKASEFDGEFMDPEDTPAEEAKRNQAKADHDEKGFHCTNTMSLDILAQGSKQVLGMAKENSHVKKRRKCHTEVKDEQKGAGKQLKRERVANDGNMNSDNKEFLTAECRHEIEELFEYYKEFSGLGLQLDDSECHSNNLMIAYLLEERSLSFSKLVEEIYEKLKGREGITLASVRSTVLFVGQRVMYGISSADADVLEDESETCLWCWETRDIKLFSATLRAIVNIRRIARKKIHERISALCATLSVLTISEYKDGQRTDLMKPSMVLGKILNKQGISSLVEKLTQKKCANIAAKEARLQEKELMKEAEKNKRSAEKEKKKMDLEFQKEKLRIEKERKRMQEEAERQEKRREKEEADLKKQIKKQQEEAAREQRRREKEETEQKKQLAMQKQASMMECFLRSKKSSNSSDNSDRLSPMESQSVDTASKNEGITNAVTSSMDCAFSQQYSASMEDLFRLHIAGWRKLAHCNRSCHWGLRRNPKMELIKELKLQRPYLLGESPEKMATPMKDASSYEVNNSSESSYYKFDDELESSFDKSFKPAYYGTWRRKRHAIIHRNTLHGVVGPRHPFRKDPELDYDVDSDEEWEEEDPGESLSDCEKDVEEILDAENLKDEDDIECEDSFVVPDGYLSENEGVQIETSEFPDDEAKVSQCCKLEVDNEEFKTLLQQQKILCTFTEKALRKSQPLVISNLSHEKIELLSAEDLNGKAKVEQVCLQALCMRAIPGGAIVDIFTNPSTSYEDQQVPLAPEESAAQAATAPVVSDKDLPEYVRLIQSCPHGINKLVDVLLQKFPSIPKSQLKNKIREISDFVDNRWQVKKDCLQRLGLSASEPSPDKGRKQKSIAMYFSKRCLPPEGQSINISEPSPQSCTKSKAQNFGTDDQFPESAEPDPNPDPKPIGLRSKPDVNQNDRHRWIFRWHDGVLGFSFTRSRVSLISPRLRFAAAKAAAQQERCCSAIVLLVSRMSTSGVALAVVIVNPSLRAFSFYDYLVFVKTQKTKAYFKRYQVKYKRRREGKTDYRARIRLINQDKNKYNTPKYSFVVRFSNKDICAQVISASIAGDLVLASSYAHELPRYGLEVGLSNYAAAYCTGLLLARRVLKMLEMDDEYQGNVEATGEDFSVEPAESRRPFRALLDVGLVRTTTGNRVFGALKGALDGGLDIPHSDKRFAGFKNDEKQLDAEALMEDEPEKYQTHFSEYIKKGIEPDDMEEMYKKVHAAIRADPSAVKSTKEPPKEHKRYNLKKLTYEERKAKLIERLNVLNASGGVDDDDEDEDDE</sequence>
<protein>
    <submittedName>
        <fullName evidence="15">Chromatin assembly factor 1 subunit A</fullName>
    </submittedName>
</protein>
<dbReference type="Pfam" id="PF21796">
    <property type="entry name" value="Cac1_C"/>
    <property type="match status" value="1"/>
</dbReference>
<feature type="region of interest" description="Disordered" evidence="11">
    <location>
        <begin position="381"/>
        <end position="471"/>
    </location>
</feature>
<dbReference type="CDD" id="cd00432">
    <property type="entry name" value="Ribosomal_L18_L5e"/>
    <property type="match status" value="1"/>
</dbReference>
<dbReference type="GO" id="GO:0006334">
    <property type="term" value="P:nucleosome assembly"/>
    <property type="evidence" value="ECO:0007669"/>
    <property type="project" value="TreeGrafter"/>
</dbReference>
<dbReference type="GO" id="GO:0006412">
    <property type="term" value="P:translation"/>
    <property type="evidence" value="ECO:0007669"/>
    <property type="project" value="InterPro"/>
</dbReference>
<feature type="region of interest" description="Disordered" evidence="11">
    <location>
        <begin position="900"/>
        <end position="948"/>
    </location>
</feature>
<evidence type="ECO:0000256" key="10">
    <source>
        <dbReference type="ARBA" id="ARBA00023274"/>
    </source>
</evidence>
<comment type="subunit">
    <text evidence="4">Component of the large ribosomal subunit (LSU).</text>
</comment>
<evidence type="ECO:0000256" key="11">
    <source>
        <dbReference type="SAM" id="MobiDB-lite"/>
    </source>
</evidence>
<dbReference type="InterPro" id="IPR048800">
    <property type="entry name" value="Cac1-like_C"/>
</dbReference>
<evidence type="ECO:0000256" key="1">
    <source>
        <dbReference type="ARBA" id="ARBA00004123"/>
    </source>
</evidence>
<dbReference type="GO" id="GO:0003735">
    <property type="term" value="F:structural constituent of ribosome"/>
    <property type="evidence" value="ECO:0007669"/>
    <property type="project" value="InterPro"/>
</dbReference>
<feature type="compositionally biased region" description="Basic and acidic residues" evidence="11">
    <location>
        <begin position="381"/>
        <end position="428"/>
    </location>
</feature>
<dbReference type="EMBL" id="CP097511">
    <property type="protein sequence ID" value="URE42195.1"/>
    <property type="molecule type" value="Genomic_DNA"/>
</dbReference>
<dbReference type="PRINTS" id="PR00058">
    <property type="entry name" value="RIBOSOMALL5"/>
</dbReference>
<dbReference type="Gene3D" id="3.30.420.100">
    <property type="match status" value="1"/>
</dbReference>
<dbReference type="GO" id="GO:0008097">
    <property type="term" value="F:5S rRNA binding"/>
    <property type="evidence" value="ECO:0007669"/>
    <property type="project" value="InterPro"/>
</dbReference>
<evidence type="ECO:0000256" key="9">
    <source>
        <dbReference type="ARBA" id="ARBA00023242"/>
    </source>
</evidence>
<dbReference type="GO" id="GO:0033186">
    <property type="term" value="C:CAF-1 complex"/>
    <property type="evidence" value="ECO:0007669"/>
    <property type="project" value="TreeGrafter"/>
</dbReference>
<evidence type="ECO:0000256" key="7">
    <source>
        <dbReference type="ARBA" id="ARBA00022980"/>
    </source>
</evidence>
<feature type="region of interest" description="Disordered" evidence="11">
    <location>
        <begin position="50"/>
        <end position="75"/>
    </location>
</feature>
<dbReference type="Proteomes" id="UP001055439">
    <property type="component" value="Chromosome 9"/>
</dbReference>
<feature type="compositionally biased region" description="Polar residues" evidence="11">
    <location>
        <begin position="900"/>
        <end position="922"/>
    </location>
</feature>
<feature type="domain" description="Chromatin assembly factor 1 subunit Cac1-like C-terminal" evidence="14">
    <location>
        <begin position="810"/>
        <end position="860"/>
    </location>
</feature>
<comment type="similarity">
    <text evidence="3">Belongs to the universal ribosomal protein uL18 family.</text>
</comment>
<feature type="region of interest" description="Disordered" evidence="11">
    <location>
        <begin position="1"/>
        <end position="21"/>
    </location>
</feature>
<dbReference type="InterPro" id="IPR005485">
    <property type="entry name" value="Rbsml_uL18_euk_arch"/>
</dbReference>
<dbReference type="Pfam" id="PF17144">
    <property type="entry name" value="Ribosomal_L5e"/>
    <property type="match status" value="1"/>
</dbReference>
<dbReference type="HAMAP" id="MF_01337_A">
    <property type="entry name" value="Ribosomal_uL18_A"/>
    <property type="match status" value="1"/>
</dbReference>
<keyword evidence="7" id="KW-0689">Ribosomal protein</keyword>
<keyword evidence="5" id="KW-0963">Cytoplasm</keyword>
<accession>A0A9E7HY88</accession>
<evidence type="ECO:0000259" key="12">
    <source>
        <dbReference type="Pfam" id="PF12253"/>
    </source>
</evidence>
<keyword evidence="8" id="KW-0234">DNA repair</keyword>
<gene>
    <name evidence="15" type="ORF">MUK42_13622</name>
</gene>
<reference evidence="15" key="1">
    <citation type="submission" date="2022-05" db="EMBL/GenBank/DDBJ databases">
        <title>The Musa troglodytarum L. genome provides insights into the mechanism of non-climacteric behaviour and enrichment of carotenoids.</title>
        <authorList>
            <person name="Wang J."/>
        </authorList>
    </citation>
    <scope>NUCLEOTIDE SEQUENCE</scope>
    <source>
        <tissue evidence="15">Leaf</tissue>
    </source>
</reference>
<dbReference type="OrthoDB" id="440676at2759"/>
<evidence type="ECO:0000256" key="5">
    <source>
        <dbReference type="ARBA" id="ARBA00022490"/>
    </source>
</evidence>
<dbReference type="Pfam" id="PF14204">
    <property type="entry name" value="Ribosomal_L18_c"/>
    <property type="match status" value="1"/>
</dbReference>
<feature type="compositionally biased region" description="Acidic residues" evidence="11">
    <location>
        <begin position="50"/>
        <end position="62"/>
    </location>
</feature>
<dbReference type="GO" id="GO:0005737">
    <property type="term" value="C:cytoplasm"/>
    <property type="evidence" value="ECO:0007669"/>
    <property type="project" value="UniProtKB-SubCell"/>
</dbReference>
<evidence type="ECO:0000313" key="16">
    <source>
        <dbReference type="Proteomes" id="UP001055439"/>
    </source>
</evidence>
<evidence type="ECO:0000313" key="15">
    <source>
        <dbReference type="EMBL" id="URE42195.1"/>
    </source>
</evidence>
<keyword evidence="16" id="KW-1185">Reference proteome</keyword>
<dbReference type="SUPFAM" id="SSF53137">
    <property type="entry name" value="Translational machinery components"/>
    <property type="match status" value="1"/>
</dbReference>
<feature type="compositionally biased region" description="Polar residues" evidence="11">
    <location>
        <begin position="461"/>
        <end position="471"/>
    </location>
</feature>
<evidence type="ECO:0000256" key="8">
    <source>
        <dbReference type="ARBA" id="ARBA00023204"/>
    </source>
</evidence>
<evidence type="ECO:0000259" key="14">
    <source>
        <dbReference type="Pfam" id="PF21796"/>
    </source>
</evidence>
<evidence type="ECO:0000256" key="2">
    <source>
        <dbReference type="ARBA" id="ARBA00004496"/>
    </source>
</evidence>